<dbReference type="InterPro" id="IPR036412">
    <property type="entry name" value="HAD-like_sf"/>
</dbReference>
<protein>
    <recommendedName>
        <fullName evidence="3">Hydrolase</fullName>
    </recommendedName>
</protein>
<dbReference type="SUPFAM" id="SSF56784">
    <property type="entry name" value="HAD-like"/>
    <property type="match status" value="1"/>
</dbReference>
<evidence type="ECO:0008006" key="3">
    <source>
        <dbReference type="Google" id="ProtNLM"/>
    </source>
</evidence>
<comment type="caution">
    <text evidence="1">The sequence shown here is derived from an EMBL/GenBank/DDBJ whole genome shotgun (WGS) entry which is preliminary data.</text>
</comment>
<dbReference type="Proteomes" id="UP000030023">
    <property type="component" value="Unassembled WGS sequence"/>
</dbReference>
<evidence type="ECO:0000313" key="2">
    <source>
        <dbReference type="Proteomes" id="UP000030023"/>
    </source>
</evidence>
<dbReference type="Gene3D" id="3.40.50.1000">
    <property type="entry name" value="HAD superfamily/HAD-like"/>
    <property type="match status" value="1"/>
</dbReference>
<feature type="non-terminal residue" evidence="1">
    <location>
        <position position="1"/>
    </location>
</feature>
<sequence length="199" mass="22338">NNSFDRQKMALVLEKIKKLNGHFVLATGNQIKRIDRMFDGLDPKNEVISYVSENGALVASDGKLISQSVIDPNKVAYLYGLIPRFQTPPDLLMFASQTSSYMPEWQPVVKDQNLKIFSTGTINEFYPGWRPIKSVSEITEPIDKISLYWHDYDGQQLLDEIQNDPVLQGLQTLASGYGAIDIVNGEVDKAFGLKILAEN</sequence>
<organism evidence="1 2">
    <name type="scientific">Oenococcus alcoholitolerans</name>
    <dbReference type="NCBI Taxonomy" id="931074"/>
    <lineage>
        <taxon>Bacteria</taxon>
        <taxon>Bacillati</taxon>
        <taxon>Bacillota</taxon>
        <taxon>Bacilli</taxon>
        <taxon>Lactobacillales</taxon>
        <taxon>Lactobacillaceae</taxon>
        <taxon>Oenococcus</taxon>
    </lineage>
</organism>
<keyword evidence="2" id="KW-1185">Reference proteome</keyword>
<dbReference type="PANTHER" id="PTHR10000:SF8">
    <property type="entry name" value="HAD SUPERFAMILY HYDROLASE-LIKE, TYPE 3"/>
    <property type="match status" value="1"/>
</dbReference>
<gene>
    <name evidence="1" type="ORF">Q757_05065</name>
</gene>
<dbReference type="PANTHER" id="PTHR10000">
    <property type="entry name" value="PHOSPHOSERINE PHOSPHATASE"/>
    <property type="match status" value="1"/>
</dbReference>
<dbReference type="InterPro" id="IPR023214">
    <property type="entry name" value="HAD_sf"/>
</dbReference>
<dbReference type="Gene3D" id="3.30.1240.10">
    <property type="match status" value="1"/>
</dbReference>
<accession>A0ABR4XQQ8</accession>
<proteinExistence type="predicted"/>
<evidence type="ECO:0000313" key="1">
    <source>
        <dbReference type="EMBL" id="KGO31788.1"/>
    </source>
</evidence>
<reference evidence="1 2" key="1">
    <citation type="journal article" date="2014" name="Antonie Van Leeuwenhoek">
        <title>Oenococcus alcoholitolerans sp. nov., a lactic acid bacteria isolated from cachaca and ethanol fermentation processes.</title>
        <authorList>
            <person name="Badotti F."/>
            <person name="Moreira A.P."/>
            <person name="Tonon L.A."/>
            <person name="de Lucena B.T."/>
            <person name="Gomes Fde C."/>
            <person name="Kruger R."/>
            <person name="Thompson C.C."/>
            <person name="de Morais M.A.Jr."/>
            <person name="Rosa C.A."/>
            <person name="Thompson F.L."/>
        </authorList>
    </citation>
    <scope>NUCLEOTIDE SEQUENCE [LARGE SCALE GENOMIC DNA]</scope>
    <source>
        <strain evidence="1 2">UFRJ-M7.2.18</strain>
    </source>
</reference>
<dbReference type="Pfam" id="PF08282">
    <property type="entry name" value="Hydrolase_3"/>
    <property type="match status" value="1"/>
</dbReference>
<name>A0ABR4XQQ8_9LACO</name>
<dbReference type="EMBL" id="AXCV01000211">
    <property type="protein sequence ID" value="KGO31788.1"/>
    <property type="molecule type" value="Genomic_DNA"/>
</dbReference>